<dbReference type="SUPFAM" id="SSF56784">
    <property type="entry name" value="HAD-like"/>
    <property type="match status" value="1"/>
</dbReference>
<dbReference type="NCBIfam" id="TIGR01484">
    <property type="entry name" value="HAD-SF-IIB"/>
    <property type="match status" value="1"/>
</dbReference>
<protein>
    <submittedName>
        <fullName evidence="1">HAD family hydrolase</fullName>
        <ecNumber evidence="1">3.1.3.-</ecNumber>
    </submittedName>
</protein>
<dbReference type="EMBL" id="JBHSFI010000007">
    <property type="protein sequence ID" value="MFC4630942.1"/>
    <property type="molecule type" value="Genomic_DNA"/>
</dbReference>
<proteinExistence type="predicted"/>
<dbReference type="Pfam" id="PF08282">
    <property type="entry name" value="Hydrolase_3"/>
    <property type="match status" value="2"/>
</dbReference>
<organism evidence="1 2">
    <name type="scientific">Promicromonospora alba</name>
    <dbReference type="NCBI Taxonomy" id="1616110"/>
    <lineage>
        <taxon>Bacteria</taxon>
        <taxon>Bacillati</taxon>
        <taxon>Actinomycetota</taxon>
        <taxon>Actinomycetes</taxon>
        <taxon>Micrococcales</taxon>
        <taxon>Promicromonosporaceae</taxon>
        <taxon>Promicromonospora</taxon>
    </lineage>
</organism>
<sequence>MTSAPTPQRTTRPLDLMAPALVACDIDGTLINTGQPPTAAVCAAIERVRVAGHHVVLATGRSLIGALDAAVELGLDDVWLVASNGAVTAHLKGGGYQITDLHGIEPEQAVRVAVEAMPGIRVATEVVGVGYRVNIPFPDGELNGDQHSVGVLEELWAEPAPRLVIHGPAAFGLAPVLRAMRLTVIETRSDWLDVTPPRLSKATALEQVRAELGVESWDTAAIGDGQNDVEMFRWAARSVVMGHAPSHVQCYADRATGTIDDDGAAPALLSLLS</sequence>
<dbReference type="InterPro" id="IPR023214">
    <property type="entry name" value="HAD_sf"/>
</dbReference>
<dbReference type="RefSeq" id="WP_377139432.1">
    <property type="nucleotide sequence ID" value="NZ_JBHSFI010000007.1"/>
</dbReference>
<dbReference type="PANTHER" id="PTHR10000:SF8">
    <property type="entry name" value="HAD SUPERFAMILY HYDROLASE-LIKE, TYPE 3"/>
    <property type="match status" value="1"/>
</dbReference>
<dbReference type="InterPro" id="IPR036412">
    <property type="entry name" value="HAD-like_sf"/>
</dbReference>
<dbReference type="PROSITE" id="PS01229">
    <property type="entry name" value="COF_2"/>
    <property type="match status" value="1"/>
</dbReference>
<evidence type="ECO:0000313" key="1">
    <source>
        <dbReference type="EMBL" id="MFC4630942.1"/>
    </source>
</evidence>
<dbReference type="InterPro" id="IPR006379">
    <property type="entry name" value="HAD-SF_hydro_IIB"/>
</dbReference>
<keyword evidence="1" id="KW-0378">Hydrolase</keyword>
<reference evidence="2" key="1">
    <citation type="journal article" date="2019" name="Int. J. Syst. Evol. Microbiol.">
        <title>The Global Catalogue of Microorganisms (GCM) 10K type strain sequencing project: providing services to taxonomists for standard genome sequencing and annotation.</title>
        <authorList>
            <consortium name="The Broad Institute Genomics Platform"/>
            <consortium name="The Broad Institute Genome Sequencing Center for Infectious Disease"/>
            <person name="Wu L."/>
            <person name="Ma J."/>
        </authorList>
    </citation>
    <scope>NUCLEOTIDE SEQUENCE [LARGE SCALE GENOMIC DNA]</scope>
    <source>
        <strain evidence="2">CCUG 42722</strain>
    </source>
</reference>
<dbReference type="EC" id="3.1.3.-" evidence="1"/>
<keyword evidence="2" id="KW-1185">Reference proteome</keyword>
<name>A0ABV9HMC6_9MICO</name>
<accession>A0ABV9HMC6</accession>
<dbReference type="PANTHER" id="PTHR10000">
    <property type="entry name" value="PHOSPHOSERINE PHOSPHATASE"/>
    <property type="match status" value="1"/>
</dbReference>
<dbReference type="Gene3D" id="3.40.50.1000">
    <property type="entry name" value="HAD superfamily/HAD-like"/>
    <property type="match status" value="2"/>
</dbReference>
<dbReference type="GO" id="GO:0016787">
    <property type="term" value="F:hydrolase activity"/>
    <property type="evidence" value="ECO:0007669"/>
    <property type="project" value="UniProtKB-KW"/>
</dbReference>
<dbReference type="Proteomes" id="UP001596011">
    <property type="component" value="Unassembled WGS sequence"/>
</dbReference>
<dbReference type="Gene3D" id="3.30.1240.10">
    <property type="match status" value="1"/>
</dbReference>
<gene>
    <name evidence="1" type="ORF">ACFO6V_22030</name>
</gene>
<evidence type="ECO:0000313" key="2">
    <source>
        <dbReference type="Proteomes" id="UP001596011"/>
    </source>
</evidence>
<comment type="caution">
    <text evidence="1">The sequence shown here is derived from an EMBL/GenBank/DDBJ whole genome shotgun (WGS) entry which is preliminary data.</text>
</comment>